<evidence type="ECO:0000313" key="3">
    <source>
        <dbReference type="Proteomes" id="UP000324897"/>
    </source>
</evidence>
<protein>
    <submittedName>
        <fullName evidence="2">Uncharacterized protein</fullName>
    </submittedName>
</protein>
<comment type="caution">
    <text evidence="2">The sequence shown here is derived from an EMBL/GenBank/DDBJ whole genome shotgun (WGS) entry which is preliminary data.</text>
</comment>
<feature type="compositionally biased region" description="Basic and acidic residues" evidence="1">
    <location>
        <begin position="176"/>
        <end position="189"/>
    </location>
</feature>
<dbReference type="Proteomes" id="UP000324897">
    <property type="component" value="Chromosome 7"/>
</dbReference>
<dbReference type="AlphaFoldDB" id="A0A5J9U589"/>
<dbReference type="EMBL" id="RWGY01000029">
    <property type="protein sequence ID" value="TVU18872.1"/>
    <property type="molecule type" value="Genomic_DNA"/>
</dbReference>
<feature type="region of interest" description="Disordered" evidence="1">
    <location>
        <begin position="176"/>
        <end position="195"/>
    </location>
</feature>
<feature type="non-terminal residue" evidence="2">
    <location>
        <position position="1"/>
    </location>
</feature>
<evidence type="ECO:0000256" key="1">
    <source>
        <dbReference type="SAM" id="MobiDB-lite"/>
    </source>
</evidence>
<keyword evidence="3" id="KW-1185">Reference proteome</keyword>
<evidence type="ECO:0000313" key="2">
    <source>
        <dbReference type="EMBL" id="TVU18872.1"/>
    </source>
</evidence>
<sequence length="195" mass="21228">MASSHQPRLLREIQSHCCRSCPIWIRRPIPPLPSTWRPHQLRCSAPLSPRRARKVKGCLGVAGGRSLNPTGRRPSWRLRGTAAVVEIGRDGGASIRQDGDLCGDWERQQQLDGEGDDPYPVPSSSSSVASPLCLSLLLASSVSHNPSLSHVHLKFILPPWPRSENGDALAERCGSELSRCKDDDSDKASAAKSKV</sequence>
<reference evidence="2 3" key="1">
    <citation type="journal article" date="2019" name="Sci. Rep.">
        <title>A high-quality genome of Eragrostis curvula grass provides insights into Poaceae evolution and supports new strategies to enhance forage quality.</title>
        <authorList>
            <person name="Carballo J."/>
            <person name="Santos B.A.C.M."/>
            <person name="Zappacosta D."/>
            <person name="Garbus I."/>
            <person name="Selva J.P."/>
            <person name="Gallo C.A."/>
            <person name="Diaz A."/>
            <person name="Albertini E."/>
            <person name="Caccamo M."/>
            <person name="Echenique V."/>
        </authorList>
    </citation>
    <scope>NUCLEOTIDE SEQUENCE [LARGE SCALE GENOMIC DNA]</scope>
    <source>
        <strain evidence="3">cv. Victoria</strain>
        <tissue evidence="2">Leaf</tissue>
    </source>
</reference>
<dbReference type="Gramene" id="TVU18872">
    <property type="protein sequence ID" value="TVU18872"/>
    <property type="gene ID" value="EJB05_34989"/>
</dbReference>
<organism evidence="2 3">
    <name type="scientific">Eragrostis curvula</name>
    <name type="common">weeping love grass</name>
    <dbReference type="NCBI Taxonomy" id="38414"/>
    <lineage>
        <taxon>Eukaryota</taxon>
        <taxon>Viridiplantae</taxon>
        <taxon>Streptophyta</taxon>
        <taxon>Embryophyta</taxon>
        <taxon>Tracheophyta</taxon>
        <taxon>Spermatophyta</taxon>
        <taxon>Magnoliopsida</taxon>
        <taxon>Liliopsida</taxon>
        <taxon>Poales</taxon>
        <taxon>Poaceae</taxon>
        <taxon>PACMAD clade</taxon>
        <taxon>Chloridoideae</taxon>
        <taxon>Eragrostideae</taxon>
        <taxon>Eragrostidinae</taxon>
        <taxon>Eragrostis</taxon>
    </lineage>
</organism>
<gene>
    <name evidence="2" type="ORF">EJB05_34989</name>
</gene>
<feature type="non-terminal residue" evidence="2">
    <location>
        <position position="195"/>
    </location>
</feature>
<accession>A0A5J9U589</accession>
<proteinExistence type="predicted"/>
<name>A0A5J9U589_9POAL</name>